<organism evidence="1 2">
    <name type="scientific">Tenacibaculum vairaonense</name>
    <dbReference type="NCBI Taxonomy" id="3137860"/>
    <lineage>
        <taxon>Bacteria</taxon>
        <taxon>Pseudomonadati</taxon>
        <taxon>Bacteroidota</taxon>
        <taxon>Flavobacteriia</taxon>
        <taxon>Flavobacteriales</taxon>
        <taxon>Flavobacteriaceae</taxon>
        <taxon>Tenacibaculum</taxon>
    </lineage>
</organism>
<protein>
    <submittedName>
        <fullName evidence="1">Uncharacterized protein</fullName>
    </submittedName>
</protein>
<proteinExistence type="predicted"/>
<dbReference type="RefSeq" id="WP_348737123.1">
    <property type="nucleotide sequence ID" value="NZ_CAXJRC010000005.1"/>
</dbReference>
<dbReference type="Proteomes" id="UP001497602">
    <property type="component" value="Unassembled WGS sequence"/>
</dbReference>
<sequence length="131" mass="16036">MVFPLLNISTKKWNSEDINNYIIFDKFIYTDKESIFNELYKNKLFIDCNGQIFKAIRKEELTDKWRNWLRFIPNIWKCEIHFKTTGENWTVNQLRNYLLERISDLKPTKHTEKWKSDLMNAKNYTELIYGK</sequence>
<dbReference type="EMBL" id="CAXJRC010000005">
    <property type="protein sequence ID" value="CAL2105272.1"/>
    <property type="molecule type" value="Genomic_DNA"/>
</dbReference>
<accession>A0ABP1FA59</accession>
<evidence type="ECO:0000313" key="1">
    <source>
        <dbReference type="EMBL" id="CAL2105272.1"/>
    </source>
</evidence>
<evidence type="ECO:0000313" key="2">
    <source>
        <dbReference type="Proteomes" id="UP001497602"/>
    </source>
</evidence>
<name>A0ABP1FA59_9FLAO</name>
<gene>
    <name evidence="1" type="ORF">T190115A13A_140039</name>
</gene>
<reference evidence="1 2" key="1">
    <citation type="submission" date="2024-05" db="EMBL/GenBank/DDBJ databases">
        <authorList>
            <person name="Duchaud E."/>
        </authorList>
    </citation>
    <scope>NUCLEOTIDE SEQUENCE [LARGE SCALE GENOMIC DNA]</scope>
    <source>
        <strain evidence="1">Ena-SAMPLE-TAB-13-05-2024-13:56:06:370-140305</strain>
    </source>
</reference>
<comment type="caution">
    <text evidence="1">The sequence shown here is derived from an EMBL/GenBank/DDBJ whole genome shotgun (WGS) entry which is preliminary data.</text>
</comment>
<keyword evidence="2" id="KW-1185">Reference proteome</keyword>